<comment type="similarity">
    <text evidence="1">Belongs to the sirtuin family. Class I subfamily.</text>
</comment>
<evidence type="ECO:0000256" key="1">
    <source>
        <dbReference type="ARBA" id="ARBA00006924"/>
    </source>
</evidence>
<sequence>MRSIQLHQLDAVDERDKSQLSLISRAILKSRKIVTLTGAGISCNAGIPDFRSSEGLYNMVKTKHPNCIVKGKDLFDISLFRSEETLKIFCTFMESLYSHTMKANPTDTHKFLKKLYDKKKLIKCYTQNIDGIERKLDLNTGTELNWKELDVVQLHGDLNKLSCTHCFKTFEWSNEYREMLQDGETPDCPSCLEKFDRRLAAGKRMSSITVGILRPNIILYGENHPYAENIAKGLQYDLKQNPQILLIFGTSLKVDGVKKLVKNLAKKIHERNDGMVIFINKNCVPLTSWDNIIDFHIQADCDEWVKYLQKEIPDLFLIEKSEIKVTQKTLMTPPNTPSKHRINYILNTTPKTIKKNSLNLKSVASLPINSIPPPTKLNFEIFKDNNNNIEYEYPTPEYSPLSQSKSPRNLNNKNIISTVNNLTSITSLRRSPRLKRIINIQEEKENEIESPQFSPLKKALTYSSQKNSPFKDKNSNNLKSPIKTRKRLLEEITKNSQGNTKKIKKLLSSA</sequence>
<dbReference type="GO" id="GO:0005634">
    <property type="term" value="C:nucleus"/>
    <property type="evidence" value="ECO:0007669"/>
    <property type="project" value="TreeGrafter"/>
</dbReference>
<dbReference type="STRING" id="669874.A0A1E4TQS0"/>
<dbReference type="GO" id="GO:0017136">
    <property type="term" value="F:histone deacetylase activity, NAD-dependent"/>
    <property type="evidence" value="ECO:0007669"/>
    <property type="project" value="TreeGrafter"/>
</dbReference>
<dbReference type="InterPro" id="IPR026590">
    <property type="entry name" value="Ssirtuin_cat_dom"/>
</dbReference>
<keyword evidence="4" id="KW-0479">Metal-binding</keyword>
<dbReference type="InterPro" id="IPR003000">
    <property type="entry name" value="Sirtuin"/>
</dbReference>
<dbReference type="SUPFAM" id="SSF52467">
    <property type="entry name" value="DHS-like NAD/FAD-binding domain"/>
    <property type="match status" value="1"/>
</dbReference>
<keyword evidence="8" id="KW-1185">Reference proteome</keyword>
<evidence type="ECO:0000313" key="8">
    <source>
        <dbReference type="Proteomes" id="UP000094236"/>
    </source>
</evidence>
<feature type="binding site" evidence="4">
    <location>
        <position position="191"/>
    </location>
    <ligand>
        <name>Zn(2+)</name>
        <dbReference type="ChEBI" id="CHEBI:29105"/>
    </ligand>
</feature>
<feature type="active site" description="Proton acceptor" evidence="4">
    <location>
        <position position="155"/>
    </location>
</feature>
<evidence type="ECO:0000256" key="2">
    <source>
        <dbReference type="ARBA" id="ARBA00022679"/>
    </source>
</evidence>
<evidence type="ECO:0000256" key="4">
    <source>
        <dbReference type="PROSITE-ProRule" id="PRU00236"/>
    </source>
</evidence>
<feature type="binding site" evidence="4">
    <location>
        <position position="188"/>
    </location>
    <ligand>
        <name>Zn(2+)</name>
        <dbReference type="ChEBI" id="CHEBI:29105"/>
    </ligand>
</feature>
<evidence type="ECO:0000256" key="3">
    <source>
        <dbReference type="ARBA" id="ARBA00023027"/>
    </source>
</evidence>
<dbReference type="OrthoDB" id="2919105at2759"/>
<keyword evidence="2" id="KW-0808">Transferase</keyword>
<gene>
    <name evidence="7" type="ORF">PACTADRAFT_50973</name>
</gene>
<dbReference type="AlphaFoldDB" id="A0A1E4TQS0"/>
<dbReference type="InterPro" id="IPR029035">
    <property type="entry name" value="DHS-like_NAD/FAD-binding_dom"/>
</dbReference>
<dbReference type="Gene3D" id="3.40.50.1220">
    <property type="entry name" value="TPP-binding domain"/>
    <property type="match status" value="1"/>
</dbReference>
<dbReference type="Proteomes" id="UP000094236">
    <property type="component" value="Unassembled WGS sequence"/>
</dbReference>
<dbReference type="EMBL" id="KV454016">
    <property type="protein sequence ID" value="ODV94084.1"/>
    <property type="molecule type" value="Genomic_DNA"/>
</dbReference>
<dbReference type="GO" id="GO:0070403">
    <property type="term" value="F:NAD+ binding"/>
    <property type="evidence" value="ECO:0007669"/>
    <property type="project" value="InterPro"/>
</dbReference>
<evidence type="ECO:0000256" key="5">
    <source>
        <dbReference type="SAM" id="MobiDB-lite"/>
    </source>
</evidence>
<accession>A0A1E4TQS0</accession>
<keyword evidence="4" id="KW-0862">Zinc</keyword>
<dbReference type="GO" id="GO:0046872">
    <property type="term" value="F:metal ion binding"/>
    <property type="evidence" value="ECO:0007669"/>
    <property type="project" value="UniProtKB-KW"/>
</dbReference>
<proteinExistence type="inferred from homology"/>
<feature type="domain" description="Deacetylase sirtuin-type" evidence="6">
    <location>
        <begin position="13"/>
        <end position="311"/>
    </location>
</feature>
<evidence type="ECO:0000259" key="6">
    <source>
        <dbReference type="PROSITE" id="PS50305"/>
    </source>
</evidence>
<dbReference type="PANTHER" id="PTHR11085:SF8">
    <property type="entry name" value="NAD-DEPENDENT HISTONE DEACETYLASE HST3"/>
    <property type="match status" value="1"/>
</dbReference>
<evidence type="ECO:0000313" key="7">
    <source>
        <dbReference type="EMBL" id="ODV94084.1"/>
    </source>
</evidence>
<organism evidence="7 8">
    <name type="scientific">Pachysolen tannophilus NRRL Y-2460</name>
    <dbReference type="NCBI Taxonomy" id="669874"/>
    <lineage>
        <taxon>Eukaryota</taxon>
        <taxon>Fungi</taxon>
        <taxon>Dikarya</taxon>
        <taxon>Ascomycota</taxon>
        <taxon>Saccharomycotina</taxon>
        <taxon>Pichiomycetes</taxon>
        <taxon>Pachysolenaceae</taxon>
        <taxon>Pachysolen</taxon>
    </lineage>
</organism>
<dbReference type="PROSITE" id="PS50305">
    <property type="entry name" value="SIRTUIN"/>
    <property type="match status" value="1"/>
</dbReference>
<reference evidence="8" key="1">
    <citation type="submission" date="2016-05" db="EMBL/GenBank/DDBJ databases">
        <title>Comparative genomics of biotechnologically important yeasts.</title>
        <authorList>
            <consortium name="DOE Joint Genome Institute"/>
            <person name="Riley R."/>
            <person name="Haridas S."/>
            <person name="Wolfe K.H."/>
            <person name="Lopes M.R."/>
            <person name="Hittinger C.T."/>
            <person name="Goker M."/>
            <person name="Salamov A."/>
            <person name="Wisecaver J."/>
            <person name="Long T.M."/>
            <person name="Aerts A.L."/>
            <person name="Barry K."/>
            <person name="Choi C."/>
            <person name="Clum A."/>
            <person name="Coughlan A.Y."/>
            <person name="Deshpande S."/>
            <person name="Douglass A.P."/>
            <person name="Hanson S.J."/>
            <person name="Klenk H.-P."/>
            <person name="Labutti K."/>
            <person name="Lapidus A."/>
            <person name="Lindquist E."/>
            <person name="Lipzen A."/>
            <person name="Meier-Kolthoff J.P."/>
            <person name="Ohm R.A."/>
            <person name="Otillar R.P."/>
            <person name="Pangilinan J."/>
            <person name="Peng Y."/>
            <person name="Rokas A."/>
            <person name="Rosa C.A."/>
            <person name="Scheuner C."/>
            <person name="Sibirny A.A."/>
            <person name="Slot J.C."/>
            <person name="Stielow J.B."/>
            <person name="Sun H."/>
            <person name="Kurtzman C.P."/>
            <person name="Blackwell M."/>
            <person name="Grigoriev I.V."/>
            <person name="Jeffries T.W."/>
        </authorList>
    </citation>
    <scope>NUCLEOTIDE SEQUENCE [LARGE SCALE GENOMIC DNA]</scope>
    <source>
        <strain evidence="8">NRRL Y-2460</strain>
    </source>
</reference>
<dbReference type="Pfam" id="PF02146">
    <property type="entry name" value="SIR2"/>
    <property type="match status" value="1"/>
</dbReference>
<dbReference type="InterPro" id="IPR050134">
    <property type="entry name" value="NAD-dep_sirtuin_deacylases"/>
</dbReference>
<feature type="binding site" evidence="4">
    <location>
        <position position="166"/>
    </location>
    <ligand>
        <name>Zn(2+)</name>
        <dbReference type="ChEBI" id="CHEBI:29105"/>
    </ligand>
</feature>
<name>A0A1E4TQS0_PACTA</name>
<protein>
    <recommendedName>
        <fullName evidence="6">Deacetylase sirtuin-type domain-containing protein</fullName>
    </recommendedName>
</protein>
<feature type="region of interest" description="Disordered" evidence="5">
    <location>
        <begin position="461"/>
        <end position="483"/>
    </location>
</feature>
<keyword evidence="3" id="KW-0520">NAD</keyword>
<dbReference type="Gene3D" id="3.30.1600.10">
    <property type="entry name" value="SIR2/SIRT2 'Small Domain"/>
    <property type="match status" value="1"/>
</dbReference>
<dbReference type="InterPro" id="IPR026591">
    <property type="entry name" value="Sirtuin_cat_small_dom_sf"/>
</dbReference>
<feature type="binding site" evidence="4">
    <location>
        <position position="163"/>
    </location>
    <ligand>
        <name>Zn(2+)</name>
        <dbReference type="ChEBI" id="CHEBI:29105"/>
    </ligand>
</feature>
<dbReference type="PANTHER" id="PTHR11085">
    <property type="entry name" value="NAD-DEPENDENT PROTEIN DEACYLASE SIRTUIN-5, MITOCHONDRIAL-RELATED"/>
    <property type="match status" value="1"/>
</dbReference>